<dbReference type="EMBL" id="JACBXV010000024">
    <property type="protein sequence ID" value="NYS68540.1"/>
    <property type="molecule type" value="Genomic_DNA"/>
</dbReference>
<dbReference type="Proteomes" id="UP000572528">
    <property type="component" value="Unassembled WGS sequence"/>
</dbReference>
<evidence type="ECO:0000256" key="1">
    <source>
        <dbReference type="SAM" id="MobiDB-lite"/>
    </source>
</evidence>
<protein>
    <recommendedName>
        <fullName evidence="4">Tetratricopeptide repeat protein</fullName>
    </recommendedName>
</protein>
<reference evidence="2 3" key="1">
    <citation type="submission" date="2020-07" db="EMBL/GenBank/DDBJ databases">
        <title>MOT database genomes.</title>
        <authorList>
            <person name="Joseph S."/>
            <person name="Aduse-Opoku J."/>
            <person name="Hashim A."/>
            <person name="Wade W."/>
            <person name="Curtis M."/>
        </authorList>
    </citation>
    <scope>NUCLEOTIDE SEQUENCE [LARGE SCALE GENOMIC DNA]</scope>
    <source>
        <strain evidence="2 3">WMus004</strain>
    </source>
</reference>
<organism evidence="2 3">
    <name type="scientific">Actinomyces bowdenii</name>
    <dbReference type="NCBI Taxonomy" id="131109"/>
    <lineage>
        <taxon>Bacteria</taxon>
        <taxon>Bacillati</taxon>
        <taxon>Actinomycetota</taxon>
        <taxon>Actinomycetes</taxon>
        <taxon>Actinomycetales</taxon>
        <taxon>Actinomycetaceae</taxon>
        <taxon>Actinomyces</taxon>
    </lineage>
</organism>
<evidence type="ECO:0000313" key="2">
    <source>
        <dbReference type="EMBL" id="NYS68540.1"/>
    </source>
</evidence>
<dbReference type="InterPro" id="IPR011990">
    <property type="entry name" value="TPR-like_helical_dom_sf"/>
</dbReference>
<comment type="caution">
    <text evidence="2">The sequence shown here is derived from an EMBL/GenBank/DDBJ whole genome shotgun (WGS) entry which is preliminary data.</text>
</comment>
<proteinExistence type="predicted"/>
<gene>
    <name evidence="2" type="ORF">HZZ05_03205</name>
</gene>
<dbReference type="RefSeq" id="WP_179899871.1">
    <property type="nucleotide sequence ID" value="NZ_JACBXV010000024.1"/>
</dbReference>
<evidence type="ECO:0000313" key="3">
    <source>
        <dbReference type="Proteomes" id="UP000572528"/>
    </source>
</evidence>
<accession>A0A853EJ06</accession>
<name>A0A853EJ06_9ACTO</name>
<evidence type="ECO:0008006" key="4">
    <source>
        <dbReference type="Google" id="ProtNLM"/>
    </source>
</evidence>
<dbReference type="AlphaFoldDB" id="A0A853EJ06"/>
<dbReference type="Gene3D" id="1.25.40.10">
    <property type="entry name" value="Tetratricopeptide repeat domain"/>
    <property type="match status" value="1"/>
</dbReference>
<feature type="region of interest" description="Disordered" evidence="1">
    <location>
        <begin position="380"/>
        <end position="411"/>
    </location>
</feature>
<sequence length="411" mass="45191">MTVLPGVSIDEAWSDLRRHLEWTPGEGTVVFIAVDSLSDAQDLRERAELWARRARVPWSCAPQESSVAAWLRTHLPTPGVLWVELREEGARLPALHALNEMRSRLAHPGSGCLVLSGPVILLEQAPREAIDLWSIRSFAHVVSRRRVATDPSSLDITDRMGDGQAPQALSEGRYRSTWRISLPEEMRSPEAAVLMRRIERVRQLLGNDPLAARTLLESVPDRESDLARVLEGLVRAEIAGLLDDVVSVERLLLRAMEEAEAFPPAFRWQVDDAGWEIATAFGALDAAMRAAQGRMTVSRELVGVLGTPEARRDLSVSLDNVGGVAQARGLWQEAGAAYEESLELRRELARTQGTPTSYNDLLLSLDSSIRVAEAQGESERAAALRDERAEVEEMLGAAPAEASESGPLENR</sequence>